<sequence>MRPTTKDLAKAAGVSLATVDRVLNERPGVHRKTVERVNQAIEKIGFVRNLSAANLARQRNYRFLFVLPKLGDQFLAGLLAQIDEAGRAFSSEMIQVEHAQIDESDPHLIANFLSDLDAEALDGVAIMAPESPPVRDAIRRLSERGVHAVSFIAGQAEQSEGDFVGIDNAAAGATAGQLLRRFLAPTEGKVLVIADSMQARDSLERRRGFDQVMVAEAGGLTVLPSLETYGDVIRTRRVIAAAVEAHPDIVGIYVMSAEARTPLAALSQARDLSDLVIIAHERTPFTTLSLQCGQIDAVIAQNPGHLVRSAIRILRARSDQRPPLASQETIRIEILLKENL</sequence>
<keyword evidence="2" id="KW-0238">DNA-binding</keyword>
<accession>A0A037ZI26</accession>
<dbReference type="SMART" id="SM00354">
    <property type="entry name" value="HTH_LACI"/>
    <property type="match status" value="1"/>
</dbReference>
<evidence type="ECO:0000256" key="3">
    <source>
        <dbReference type="ARBA" id="ARBA00023163"/>
    </source>
</evidence>
<feature type="domain" description="HTH lacI-type" evidence="4">
    <location>
        <begin position="3"/>
        <end position="57"/>
    </location>
</feature>
<dbReference type="CDD" id="cd06307">
    <property type="entry name" value="PBP1_sugar_binding"/>
    <property type="match status" value="1"/>
</dbReference>
<dbReference type="InterPro" id="IPR010982">
    <property type="entry name" value="Lambda_DNA-bd_dom_sf"/>
</dbReference>
<dbReference type="STRING" id="1454373.ACMU_18585"/>
<dbReference type="RefSeq" id="WP_035261777.1">
    <property type="nucleotide sequence ID" value="NZ_JFKE01000008.1"/>
</dbReference>
<dbReference type="Gene3D" id="1.10.260.40">
    <property type="entry name" value="lambda repressor-like DNA-binding domains"/>
    <property type="match status" value="1"/>
</dbReference>
<dbReference type="OrthoDB" id="9805774at2"/>
<dbReference type="GO" id="GO:0000976">
    <property type="term" value="F:transcription cis-regulatory region binding"/>
    <property type="evidence" value="ECO:0007669"/>
    <property type="project" value="TreeGrafter"/>
</dbReference>
<comment type="caution">
    <text evidence="5">The sequence shown here is derived from an EMBL/GenBank/DDBJ whole genome shotgun (WGS) entry which is preliminary data.</text>
</comment>
<dbReference type="InterPro" id="IPR028082">
    <property type="entry name" value="Peripla_BP_I"/>
</dbReference>
<dbReference type="PANTHER" id="PTHR30146">
    <property type="entry name" value="LACI-RELATED TRANSCRIPTIONAL REPRESSOR"/>
    <property type="match status" value="1"/>
</dbReference>
<dbReference type="AlphaFoldDB" id="A0A037ZI26"/>
<dbReference type="PANTHER" id="PTHR30146:SF152">
    <property type="entry name" value="TRANSCRIPTIONAL REGULATORY PROTEIN"/>
    <property type="match status" value="1"/>
</dbReference>
<keyword evidence="3" id="KW-0804">Transcription</keyword>
<dbReference type="GO" id="GO:0003700">
    <property type="term" value="F:DNA-binding transcription factor activity"/>
    <property type="evidence" value="ECO:0007669"/>
    <property type="project" value="TreeGrafter"/>
</dbReference>
<evidence type="ECO:0000256" key="1">
    <source>
        <dbReference type="ARBA" id="ARBA00023015"/>
    </source>
</evidence>
<evidence type="ECO:0000259" key="4">
    <source>
        <dbReference type="PROSITE" id="PS50932"/>
    </source>
</evidence>
<name>A0A037ZI26_9RHOB</name>
<gene>
    <name evidence="5" type="ORF">ACMU_18585</name>
</gene>
<dbReference type="PROSITE" id="PS50932">
    <property type="entry name" value="HTH_LACI_2"/>
    <property type="match status" value="1"/>
</dbReference>
<proteinExistence type="predicted"/>
<evidence type="ECO:0000313" key="5">
    <source>
        <dbReference type="EMBL" id="KAJ54435.1"/>
    </source>
</evidence>
<dbReference type="CDD" id="cd01392">
    <property type="entry name" value="HTH_LacI"/>
    <property type="match status" value="1"/>
</dbReference>
<dbReference type="SUPFAM" id="SSF53822">
    <property type="entry name" value="Periplasmic binding protein-like I"/>
    <property type="match status" value="1"/>
</dbReference>
<reference evidence="5 6" key="1">
    <citation type="submission" date="2014-03" db="EMBL/GenBank/DDBJ databases">
        <title>Draft Genome Sequence of Actibacterium mucosum KCTC 23349, a Marine Alphaproteobacterium with Complex Ionic Requirements Isolated from Mediterranean Seawater at Malvarrosa Beach, Valencia, Spain.</title>
        <authorList>
            <person name="Arahal D.R."/>
            <person name="Shao Z."/>
            <person name="Lai Q."/>
            <person name="Pujalte M.J."/>
        </authorList>
    </citation>
    <scope>NUCLEOTIDE SEQUENCE [LARGE SCALE GENOMIC DNA]</scope>
    <source>
        <strain evidence="5 6">KCTC 23349</strain>
    </source>
</reference>
<organism evidence="5 6">
    <name type="scientific">Actibacterium mucosum KCTC 23349</name>
    <dbReference type="NCBI Taxonomy" id="1454373"/>
    <lineage>
        <taxon>Bacteria</taxon>
        <taxon>Pseudomonadati</taxon>
        <taxon>Pseudomonadota</taxon>
        <taxon>Alphaproteobacteria</taxon>
        <taxon>Rhodobacterales</taxon>
        <taxon>Roseobacteraceae</taxon>
        <taxon>Actibacterium</taxon>
    </lineage>
</organism>
<dbReference type="Gene3D" id="3.40.50.2300">
    <property type="match status" value="2"/>
</dbReference>
<dbReference type="EMBL" id="JFKE01000008">
    <property type="protein sequence ID" value="KAJ54435.1"/>
    <property type="molecule type" value="Genomic_DNA"/>
</dbReference>
<keyword evidence="6" id="KW-1185">Reference proteome</keyword>
<dbReference type="InterPro" id="IPR025997">
    <property type="entry name" value="SBP_2_dom"/>
</dbReference>
<dbReference type="Pfam" id="PF13407">
    <property type="entry name" value="Peripla_BP_4"/>
    <property type="match status" value="1"/>
</dbReference>
<evidence type="ECO:0000256" key="2">
    <source>
        <dbReference type="ARBA" id="ARBA00023125"/>
    </source>
</evidence>
<dbReference type="Pfam" id="PF00356">
    <property type="entry name" value="LacI"/>
    <property type="match status" value="1"/>
</dbReference>
<keyword evidence="1" id="KW-0805">Transcription regulation</keyword>
<dbReference type="InterPro" id="IPR000843">
    <property type="entry name" value="HTH_LacI"/>
</dbReference>
<evidence type="ECO:0000313" key="6">
    <source>
        <dbReference type="Proteomes" id="UP000026249"/>
    </source>
</evidence>
<dbReference type="Proteomes" id="UP000026249">
    <property type="component" value="Unassembled WGS sequence"/>
</dbReference>
<dbReference type="SUPFAM" id="SSF47413">
    <property type="entry name" value="lambda repressor-like DNA-binding domains"/>
    <property type="match status" value="1"/>
</dbReference>
<protein>
    <submittedName>
        <fullName evidence="5">LacI family transcriptional regulator</fullName>
    </submittedName>
</protein>